<accession>A0A1M3L592</accession>
<evidence type="ECO:0000313" key="3">
    <source>
        <dbReference type="Proteomes" id="UP000184233"/>
    </source>
</evidence>
<comment type="caution">
    <text evidence="2">The sequence shown here is derived from an EMBL/GenBank/DDBJ whole genome shotgun (WGS) entry which is preliminary data.</text>
</comment>
<dbReference type="InterPro" id="IPR011990">
    <property type="entry name" value="TPR-like_helical_dom_sf"/>
</dbReference>
<feature type="transmembrane region" description="Helical" evidence="1">
    <location>
        <begin position="48"/>
        <end position="66"/>
    </location>
</feature>
<dbReference type="EMBL" id="MKVH01000003">
    <property type="protein sequence ID" value="OJX60713.1"/>
    <property type="molecule type" value="Genomic_DNA"/>
</dbReference>
<protein>
    <submittedName>
        <fullName evidence="2">Uncharacterized protein</fullName>
    </submittedName>
</protein>
<evidence type="ECO:0000313" key="2">
    <source>
        <dbReference type="EMBL" id="OJX60713.1"/>
    </source>
</evidence>
<sequence>MGGVCAYVFDIEECMSTDIVEQVNDKAQSGPVQGSVGAVDRMQGNWKMLAVIAGLVVVVIGGIYFYRQQKQTQNVEANAALSRVRTFFEQGEFQKALTADKVPPMGGEPVKGLLAISDEYSGTEAGATAALMAGNSLSNLGKYSEAAEQFERAKGGDAIVTQVGALTGLGACKEAEKDYAGAAALYEQAAERGSKSGLEDRCWLYAGLSYEKAGNKEKAGQIFRTIVKRYEMSELAPAAKSGLARLGMAID</sequence>
<dbReference type="Pfam" id="PF13174">
    <property type="entry name" value="TPR_6"/>
    <property type="match status" value="1"/>
</dbReference>
<dbReference type="Proteomes" id="UP000184233">
    <property type="component" value="Unassembled WGS sequence"/>
</dbReference>
<keyword evidence="1" id="KW-0472">Membrane</keyword>
<keyword evidence="1" id="KW-0812">Transmembrane</keyword>
<dbReference type="AlphaFoldDB" id="A0A1M3L592"/>
<proteinExistence type="predicted"/>
<evidence type="ECO:0000256" key="1">
    <source>
        <dbReference type="SAM" id="Phobius"/>
    </source>
</evidence>
<reference evidence="2 3" key="1">
    <citation type="submission" date="2016-09" db="EMBL/GenBank/DDBJ databases">
        <title>Genome-resolved meta-omics ties microbial dynamics to process performance in biotechnology for thiocyanate degradation.</title>
        <authorList>
            <person name="Kantor R.S."/>
            <person name="Huddy R.J."/>
            <person name="Iyer R."/>
            <person name="Thomas B.C."/>
            <person name="Brown C.T."/>
            <person name="Anantharaman K."/>
            <person name="Tringe S."/>
            <person name="Hettich R.L."/>
            <person name="Harrison S.T."/>
            <person name="Banfield J.F."/>
        </authorList>
    </citation>
    <scope>NUCLEOTIDE SEQUENCE [LARGE SCALE GENOMIC DNA]</scope>
    <source>
        <strain evidence="2">59-99</strain>
    </source>
</reference>
<keyword evidence="1" id="KW-1133">Transmembrane helix</keyword>
<dbReference type="Pfam" id="PF13432">
    <property type="entry name" value="TPR_16"/>
    <property type="match status" value="1"/>
</dbReference>
<dbReference type="SUPFAM" id="SSF48452">
    <property type="entry name" value="TPR-like"/>
    <property type="match status" value="1"/>
</dbReference>
<dbReference type="InterPro" id="IPR019734">
    <property type="entry name" value="TPR_rpt"/>
</dbReference>
<gene>
    <name evidence="2" type="ORF">BGO89_03840</name>
</gene>
<dbReference type="Gene3D" id="1.25.40.10">
    <property type="entry name" value="Tetratricopeptide repeat domain"/>
    <property type="match status" value="2"/>
</dbReference>
<name>A0A1M3L592_9BACT</name>
<organism evidence="2 3">
    <name type="scientific">Candidatus Kapaibacterium thiocyanatum</name>
    <dbReference type="NCBI Taxonomy" id="1895771"/>
    <lineage>
        <taxon>Bacteria</taxon>
        <taxon>Pseudomonadati</taxon>
        <taxon>Candidatus Kapaibacteriota</taxon>
        <taxon>Candidatus Kapaibacteriia</taxon>
        <taxon>Candidatus Kapaibacteriales</taxon>
        <taxon>Candidatus Kapaibacteriaceae</taxon>
        <taxon>Candidatus Kapaibacterium</taxon>
    </lineage>
</organism>
<dbReference type="STRING" id="1895771.BGO89_03840"/>